<dbReference type="InterPro" id="IPR021338">
    <property type="entry name" value="DUF2953"/>
</dbReference>
<evidence type="ECO:0008006" key="3">
    <source>
        <dbReference type="Google" id="ProtNLM"/>
    </source>
</evidence>
<gene>
    <name evidence="1" type="ORF">SAMN05661091_3775</name>
</gene>
<dbReference type="EMBL" id="LT840184">
    <property type="protein sequence ID" value="SMF87547.1"/>
    <property type="molecule type" value="Genomic_DNA"/>
</dbReference>
<dbReference type="STRING" id="1313296.SAMN05661091_3775"/>
<proteinExistence type="predicted"/>
<evidence type="ECO:0000313" key="2">
    <source>
        <dbReference type="Proteomes" id="UP000192940"/>
    </source>
</evidence>
<organism evidence="1 2">
    <name type="scientific">Paenibacillus uliginis N3/975</name>
    <dbReference type="NCBI Taxonomy" id="1313296"/>
    <lineage>
        <taxon>Bacteria</taxon>
        <taxon>Bacillati</taxon>
        <taxon>Bacillota</taxon>
        <taxon>Bacilli</taxon>
        <taxon>Bacillales</taxon>
        <taxon>Paenibacillaceae</taxon>
        <taxon>Paenibacillus</taxon>
    </lineage>
</organism>
<keyword evidence="2" id="KW-1185">Reference proteome</keyword>
<protein>
    <recommendedName>
        <fullName evidence="3">DUF2953 domain-containing protein</fullName>
    </recommendedName>
</protein>
<dbReference type="Pfam" id="PF11167">
    <property type="entry name" value="DUF2953"/>
    <property type="match status" value="1"/>
</dbReference>
<name>A0A1X7HKY7_9BACL</name>
<dbReference type="Proteomes" id="UP000192940">
    <property type="component" value="Chromosome I"/>
</dbReference>
<accession>A0A1X7HKY7</accession>
<sequence length="231" mass="26190">MFGGYSVGIWLILLILVLLILVALLILVMASTITIRVHLILRSKEYSMIVRIRMLYGLVNARIEVPIMLNDNGIEYTVKYFSKQSEGTSQDLMENSKFQKLRFNDYRHLFQATDGFKDWFLNTMSNVRLSEIRWSTSLALDNAAETAVAAGTVWGVKHTILGWLSFHLRMKSTPELHVLPEFNGPPQLSTDFSCVVRVSCGRAIIAGLKLVIRVLKIKGGLKIWQNTLFKA</sequence>
<evidence type="ECO:0000313" key="1">
    <source>
        <dbReference type="EMBL" id="SMF87547.1"/>
    </source>
</evidence>
<dbReference type="AlphaFoldDB" id="A0A1X7HKY7"/>
<reference evidence="1 2" key="1">
    <citation type="submission" date="2017-04" db="EMBL/GenBank/DDBJ databases">
        <authorList>
            <person name="Afonso C.L."/>
            <person name="Miller P.J."/>
            <person name="Scott M.A."/>
            <person name="Spackman E."/>
            <person name="Goraichik I."/>
            <person name="Dimitrov K.M."/>
            <person name="Suarez D.L."/>
            <person name="Swayne D.E."/>
        </authorList>
    </citation>
    <scope>NUCLEOTIDE SEQUENCE [LARGE SCALE GENOMIC DNA]</scope>
    <source>
        <strain evidence="1 2">N3/975</strain>
    </source>
</reference>